<feature type="region of interest" description="Disordered" evidence="9">
    <location>
        <begin position="1"/>
        <end position="36"/>
    </location>
</feature>
<comment type="function">
    <text evidence="4">Plays a role in RAN-dependent nucleocytoplasmic transport. Alleviates the TNPO1-dependent inhibition of RAN GTPase activity and mediates the dissociation of RAN from proteins involved in transport into the nucleus. Induces a conformation change in the complex formed by XPO1 and RAN that triggers the release of the nuclear export signal of cargo proteins. Promotes the disassembly of the complex formed by RAN and importin beta. Promotes dissociation of RAN from a complex with KPNA2 and CSE1L. Required for normal mitotic spindle assembly and normal progress through mitosis via its effect on RAN. Does not increase the RAN GTPase activity by itself, but increases GTP hydrolysis mediated by RANGAP1. Inhibits RCC1-dependent exchange of RAN-bound GDP by GTP.</text>
</comment>
<comment type="similarity">
    <text evidence="5">Belongs to the RANBP1 family.</text>
</comment>
<keyword evidence="1" id="KW-0343">GTPase activation</keyword>
<dbReference type="Proteomes" id="UP001487740">
    <property type="component" value="Unassembled WGS sequence"/>
</dbReference>
<dbReference type="InterPro" id="IPR045256">
    <property type="entry name" value="RanBP1_RanBD"/>
</dbReference>
<evidence type="ECO:0000256" key="5">
    <source>
        <dbReference type="ARBA" id="ARBA00061276"/>
    </source>
</evidence>
<evidence type="ECO:0000256" key="7">
    <source>
        <dbReference type="ARBA" id="ARBA00067380"/>
    </source>
</evidence>
<dbReference type="Pfam" id="PF00638">
    <property type="entry name" value="Ran_BP1"/>
    <property type="match status" value="1"/>
</dbReference>
<dbReference type="GO" id="GO:0006913">
    <property type="term" value="P:nucleocytoplasmic transport"/>
    <property type="evidence" value="ECO:0007669"/>
    <property type="project" value="InterPro"/>
</dbReference>
<protein>
    <recommendedName>
        <fullName evidence="7">Ran-specific GTPase-activating protein</fullName>
    </recommendedName>
    <alternativeName>
        <fullName evidence="8">Ran-binding protein 1</fullName>
    </alternativeName>
</protein>
<evidence type="ECO:0000256" key="8">
    <source>
        <dbReference type="ARBA" id="ARBA00081162"/>
    </source>
</evidence>
<gene>
    <name evidence="11" type="ORF">O3P69_019795</name>
</gene>
<dbReference type="FunFam" id="2.30.29.30:FF:000824">
    <property type="entry name" value="Ran-specific GTPase-activating protein"/>
    <property type="match status" value="1"/>
</dbReference>
<evidence type="ECO:0000256" key="3">
    <source>
        <dbReference type="ARBA" id="ARBA00022990"/>
    </source>
</evidence>
<proteinExistence type="inferred from homology"/>
<comment type="subunit">
    <text evidence="6">Interacts with RAN (via C-terminus of GTP-bound form) but not with GDP-bound RAN. Identified in a complex composed of RAN, RANGAP1 and RANBP1. Identified in a complex that contains TNPO1, RAN and RANBP1. Identified in a complex that contains CSE1L, KPNA2, RAN and RANBP1. Identified in a complex with nucleotide-free RAN and RCC1.</text>
</comment>
<comment type="caution">
    <text evidence="11">The sequence shown here is derived from an EMBL/GenBank/DDBJ whole genome shotgun (WGS) entry which is preliminary data.</text>
</comment>
<dbReference type="SMART" id="SM00160">
    <property type="entry name" value="RanBD"/>
    <property type="match status" value="1"/>
</dbReference>
<evidence type="ECO:0000259" key="10">
    <source>
        <dbReference type="PROSITE" id="PS50196"/>
    </source>
</evidence>
<dbReference type="PROSITE" id="PS50196">
    <property type="entry name" value="RANBD1"/>
    <property type="match status" value="1"/>
</dbReference>
<evidence type="ECO:0000256" key="6">
    <source>
        <dbReference type="ARBA" id="ARBA00066150"/>
    </source>
</evidence>
<accession>A0AAW0SY78</accession>
<dbReference type="GO" id="GO:0005737">
    <property type="term" value="C:cytoplasm"/>
    <property type="evidence" value="ECO:0007669"/>
    <property type="project" value="TreeGrafter"/>
</dbReference>
<name>A0AAW0SY78_SCYPA</name>
<organism evidence="11 12">
    <name type="scientific">Scylla paramamosain</name>
    <name type="common">Mud crab</name>
    <dbReference type="NCBI Taxonomy" id="85552"/>
    <lineage>
        <taxon>Eukaryota</taxon>
        <taxon>Metazoa</taxon>
        <taxon>Ecdysozoa</taxon>
        <taxon>Arthropoda</taxon>
        <taxon>Crustacea</taxon>
        <taxon>Multicrustacea</taxon>
        <taxon>Malacostraca</taxon>
        <taxon>Eumalacostraca</taxon>
        <taxon>Eucarida</taxon>
        <taxon>Decapoda</taxon>
        <taxon>Pleocyemata</taxon>
        <taxon>Brachyura</taxon>
        <taxon>Eubrachyura</taxon>
        <taxon>Portunoidea</taxon>
        <taxon>Portunidae</taxon>
        <taxon>Portuninae</taxon>
        <taxon>Scylla</taxon>
    </lineage>
</organism>
<dbReference type="EMBL" id="JARAKH010000043">
    <property type="protein sequence ID" value="KAK8379983.1"/>
    <property type="molecule type" value="Genomic_DNA"/>
</dbReference>
<feature type="domain" description="RanBD1" evidence="10">
    <location>
        <begin position="35"/>
        <end position="159"/>
    </location>
</feature>
<dbReference type="InterPro" id="IPR000156">
    <property type="entry name" value="Ran_bind_dom"/>
</dbReference>
<dbReference type="SUPFAM" id="SSF50729">
    <property type="entry name" value="PH domain-like"/>
    <property type="match status" value="1"/>
</dbReference>
<evidence type="ECO:0000313" key="12">
    <source>
        <dbReference type="Proteomes" id="UP001487740"/>
    </source>
</evidence>
<evidence type="ECO:0000256" key="1">
    <source>
        <dbReference type="ARBA" id="ARBA00022468"/>
    </source>
</evidence>
<keyword evidence="2" id="KW-0597">Phosphoprotein</keyword>
<keyword evidence="3" id="KW-0007">Acetylation</keyword>
<dbReference type="GO" id="GO:0005096">
    <property type="term" value="F:GTPase activator activity"/>
    <property type="evidence" value="ECO:0007669"/>
    <property type="project" value="UniProtKB-KW"/>
</dbReference>
<dbReference type="GO" id="GO:0005643">
    <property type="term" value="C:nuclear pore"/>
    <property type="evidence" value="ECO:0007669"/>
    <property type="project" value="TreeGrafter"/>
</dbReference>
<evidence type="ECO:0000313" key="11">
    <source>
        <dbReference type="EMBL" id="KAK8379983.1"/>
    </source>
</evidence>
<dbReference type="PANTHER" id="PTHR23138">
    <property type="entry name" value="RAN BINDING PROTEIN"/>
    <property type="match status" value="1"/>
</dbReference>
<dbReference type="InterPro" id="IPR011993">
    <property type="entry name" value="PH-like_dom_sf"/>
</dbReference>
<dbReference type="Gene3D" id="2.30.29.30">
    <property type="entry name" value="Pleckstrin-homology domain (PH domain)/Phosphotyrosine-binding domain (PTB)"/>
    <property type="match status" value="1"/>
</dbReference>
<evidence type="ECO:0000256" key="2">
    <source>
        <dbReference type="ARBA" id="ARBA00022553"/>
    </source>
</evidence>
<dbReference type="PANTHER" id="PTHR23138:SF94">
    <property type="entry name" value="RAN BINDING PROTEIN 1"/>
    <property type="match status" value="1"/>
</dbReference>
<dbReference type="CDD" id="cd13179">
    <property type="entry name" value="RanBD_RanBP1"/>
    <property type="match status" value="1"/>
</dbReference>
<sequence length="271" mass="30470">MAPEKTDPDDSVVSEEGGSTTGGVDGGEGGEHDPYFEPVVTLPEVFVVSDDDQEEEMIRLRCKLFRYHTSESPPEWKERGTGDIKILRNKQKKAQVRLVMRQDKTLKIRANHYITPYMELKPNCGSDRAFVWSVVADFADEEPKQELFAARFANAENARFLVEQRMQHGTARYGESTVALRALGPGPGAAYPMFSLDVAILIVTKDSRKSHHIFHLVYNQLSKGEDVHCSTLPPILPPDSYTYLHIAALCVYLQLSEVYIRRGKQIVNGES</sequence>
<reference evidence="11 12" key="1">
    <citation type="submission" date="2023-03" db="EMBL/GenBank/DDBJ databases">
        <title>High-quality genome of Scylla paramamosain provides insights in environmental adaptation.</title>
        <authorList>
            <person name="Zhang L."/>
        </authorList>
    </citation>
    <scope>NUCLEOTIDE SEQUENCE [LARGE SCALE GENOMIC DNA]</scope>
    <source>
        <strain evidence="11">LZ_2023a</strain>
        <tissue evidence="11">Muscle</tissue>
    </source>
</reference>
<evidence type="ECO:0000256" key="9">
    <source>
        <dbReference type="SAM" id="MobiDB-lite"/>
    </source>
</evidence>
<evidence type="ECO:0000256" key="4">
    <source>
        <dbReference type="ARBA" id="ARBA00056716"/>
    </source>
</evidence>
<dbReference type="InterPro" id="IPR045255">
    <property type="entry name" value="RanBP1-like"/>
</dbReference>
<keyword evidence="12" id="KW-1185">Reference proteome</keyword>
<dbReference type="AlphaFoldDB" id="A0AAW0SY78"/>